<organism evidence="4 5">
    <name type="scientific">Phytophthora sojae (strain P6497)</name>
    <name type="common">Soybean stem and root rot agent</name>
    <name type="synonym">Phytophthora megasperma f. sp. glycines</name>
    <dbReference type="NCBI Taxonomy" id="1094619"/>
    <lineage>
        <taxon>Eukaryota</taxon>
        <taxon>Sar</taxon>
        <taxon>Stramenopiles</taxon>
        <taxon>Oomycota</taxon>
        <taxon>Peronosporomycetes</taxon>
        <taxon>Peronosporales</taxon>
        <taxon>Peronosporaceae</taxon>
        <taxon>Phytophthora</taxon>
    </lineage>
</organism>
<evidence type="ECO:0000313" key="4">
    <source>
        <dbReference type="EMBL" id="EGZ26287.1"/>
    </source>
</evidence>
<feature type="non-terminal residue" evidence="4">
    <location>
        <position position="95"/>
    </location>
</feature>
<accession>G4YZR2</accession>
<comment type="cofactor">
    <cofactor evidence="1">
        <name>a divalent metal cation</name>
        <dbReference type="ChEBI" id="CHEBI:60240"/>
    </cofactor>
</comment>
<dbReference type="RefSeq" id="XP_009521575.1">
    <property type="nucleotide sequence ID" value="XM_009523280.1"/>
</dbReference>
<keyword evidence="5" id="KW-1185">Reference proteome</keyword>
<evidence type="ECO:0000259" key="3">
    <source>
        <dbReference type="Pfam" id="PF13359"/>
    </source>
</evidence>
<name>G4YZR2_PHYSP</name>
<dbReference type="AlphaFoldDB" id="G4YZR2"/>
<feature type="domain" description="DDE Tnp4" evidence="3">
    <location>
        <begin position="5"/>
        <end position="90"/>
    </location>
</feature>
<keyword evidence="2" id="KW-0479">Metal-binding</keyword>
<evidence type="ECO:0000313" key="5">
    <source>
        <dbReference type="Proteomes" id="UP000002640"/>
    </source>
</evidence>
<dbReference type="GO" id="GO:0046872">
    <property type="term" value="F:metal ion binding"/>
    <property type="evidence" value="ECO:0007669"/>
    <property type="project" value="UniProtKB-KW"/>
</dbReference>
<reference evidence="4 5" key="1">
    <citation type="journal article" date="2006" name="Science">
        <title>Phytophthora genome sequences uncover evolutionary origins and mechanisms of pathogenesis.</title>
        <authorList>
            <person name="Tyler B.M."/>
            <person name="Tripathy S."/>
            <person name="Zhang X."/>
            <person name="Dehal P."/>
            <person name="Jiang R.H."/>
            <person name="Aerts A."/>
            <person name="Arredondo F.D."/>
            <person name="Baxter L."/>
            <person name="Bensasson D."/>
            <person name="Beynon J.L."/>
            <person name="Chapman J."/>
            <person name="Damasceno C.M."/>
            <person name="Dorrance A.E."/>
            <person name="Dou D."/>
            <person name="Dickerman A.W."/>
            <person name="Dubchak I.L."/>
            <person name="Garbelotto M."/>
            <person name="Gijzen M."/>
            <person name="Gordon S.G."/>
            <person name="Govers F."/>
            <person name="Grunwald N.J."/>
            <person name="Huang W."/>
            <person name="Ivors K.L."/>
            <person name="Jones R.W."/>
            <person name="Kamoun S."/>
            <person name="Krampis K."/>
            <person name="Lamour K.H."/>
            <person name="Lee M.K."/>
            <person name="McDonald W.H."/>
            <person name="Medina M."/>
            <person name="Meijer H.J."/>
            <person name="Nordberg E.K."/>
            <person name="Maclean D.J."/>
            <person name="Ospina-Giraldo M.D."/>
            <person name="Morris P.F."/>
            <person name="Phuntumart V."/>
            <person name="Putnam N.H."/>
            <person name="Rash S."/>
            <person name="Rose J.K."/>
            <person name="Sakihama Y."/>
            <person name="Salamov A.A."/>
            <person name="Savidor A."/>
            <person name="Scheuring C.F."/>
            <person name="Smith B.M."/>
            <person name="Sobral B.W."/>
            <person name="Terry A."/>
            <person name="Torto-Alalibo T.A."/>
            <person name="Win J."/>
            <person name="Xu Z."/>
            <person name="Zhang H."/>
            <person name="Grigoriev I.V."/>
            <person name="Rokhsar D.S."/>
            <person name="Boore J.L."/>
        </authorList>
    </citation>
    <scope>NUCLEOTIDE SEQUENCE [LARGE SCALE GENOMIC DNA]</scope>
    <source>
        <strain evidence="4 5">P6497</strain>
    </source>
</reference>
<protein>
    <recommendedName>
        <fullName evidence="3">DDE Tnp4 domain-containing protein</fullName>
    </recommendedName>
</protein>
<sequence length="95" mass="10812">FGINEYLLGDSAYGVSFPFVVTPYKRPAALLPDNAEFNFRLATQRIAIEHCIGIIKGRFPFLSECATYLLDEVDLIRVCKRQRACFVLHNVCIEL</sequence>
<dbReference type="Pfam" id="PF13359">
    <property type="entry name" value="DDE_Tnp_4"/>
    <property type="match status" value="1"/>
</dbReference>
<dbReference type="InterPro" id="IPR027806">
    <property type="entry name" value="HARBI1_dom"/>
</dbReference>
<dbReference type="EMBL" id="JH159152">
    <property type="protein sequence ID" value="EGZ26287.1"/>
    <property type="molecule type" value="Genomic_DNA"/>
</dbReference>
<proteinExistence type="predicted"/>
<dbReference type="InParanoid" id="G4YZR2"/>
<dbReference type="KEGG" id="psoj:PHYSODRAFT_422204"/>
<evidence type="ECO:0000256" key="2">
    <source>
        <dbReference type="ARBA" id="ARBA00022723"/>
    </source>
</evidence>
<dbReference type="SMR" id="G4YZR2"/>
<gene>
    <name evidence="4" type="ORF">PHYSODRAFT_422204</name>
</gene>
<dbReference type="Proteomes" id="UP000002640">
    <property type="component" value="Unassembled WGS sequence"/>
</dbReference>
<evidence type="ECO:0000256" key="1">
    <source>
        <dbReference type="ARBA" id="ARBA00001968"/>
    </source>
</evidence>
<feature type="non-terminal residue" evidence="4">
    <location>
        <position position="1"/>
    </location>
</feature>
<dbReference type="GeneID" id="20652195"/>